<keyword evidence="6 10" id="KW-0067">ATP-binding</keyword>
<keyword evidence="8" id="KW-0573">Peptidoglycan synthesis</keyword>
<dbReference type="PROSITE" id="PS50975">
    <property type="entry name" value="ATP_GRASP"/>
    <property type="match status" value="1"/>
</dbReference>
<dbReference type="GO" id="GO:0071555">
    <property type="term" value="P:cell wall organization"/>
    <property type="evidence" value="ECO:0007669"/>
    <property type="project" value="UniProtKB-KW"/>
</dbReference>
<accession>A0A2M7QDL1</accession>
<dbReference type="Gene3D" id="3.30.470.20">
    <property type="entry name" value="ATP-grasp fold, B domain"/>
    <property type="match status" value="1"/>
</dbReference>
<dbReference type="Proteomes" id="UP000230108">
    <property type="component" value="Unassembled WGS sequence"/>
</dbReference>
<dbReference type="Pfam" id="PF07478">
    <property type="entry name" value="Dala_Dala_lig_C"/>
    <property type="match status" value="1"/>
</dbReference>
<dbReference type="Gene3D" id="3.40.50.20">
    <property type="match status" value="1"/>
</dbReference>
<dbReference type="PANTHER" id="PTHR23132">
    <property type="entry name" value="D-ALANINE--D-ALANINE LIGASE"/>
    <property type="match status" value="1"/>
</dbReference>
<keyword evidence="3" id="KW-0963">Cytoplasm</keyword>
<dbReference type="SUPFAM" id="SSF52440">
    <property type="entry name" value="PreATP-grasp domain"/>
    <property type="match status" value="1"/>
</dbReference>
<dbReference type="GO" id="GO:0008716">
    <property type="term" value="F:D-alanine-D-alanine ligase activity"/>
    <property type="evidence" value="ECO:0007669"/>
    <property type="project" value="InterPro"/>
</dbReference>
<name>A0A2M7QDL1_9BACT</name>
<dbReference type="InterPro" id="IPR016185">
    <property type="entry name" value="PreATP-grasp_dom_sf"/>
</dbReference>
<dbReference type="InterPro" id="IPR000291">
    <property type="entry name" value="D-Ala_lig_Van_CS"/>
</dbReference>
<comment type="caution">
    <text evidence="12">The sequence shown here is derived from an EMBL/GenBank/DDBJ whole genome shotgun (WGS) entry which is preliminary data.</text>
</comment>
<reference evidence="13" key="1">
    <citation type="submission" date="2017-09" db="EMBL/GenBank/DDBJ databases">
        <title>Depth-based differentiation of microbial function through sediment-hosted aquifers and enrichment of novel symbionts in the deep terrestrial subsurface.</title>
        <authorList>
            <person name="Probst A.J."/>
            <person name="Ladd B."/>
            <person name="Jarett J.K."/>
            <person name="Geller-Mcgrath D.E."/>
            <person name="Sieber C.M.K."/>
            <person name="Emerson J.B."/>
            <person name="Anantharaman K."/>
            <person name="Thomas B.C."/>
            <person name="Malmstrom R."/>
            <person name="Stieglmeier M."/>
            <person name="Klingl A."/>
            <person name="Woyke T."/>
            <person name="Ryan C.M."/>
            <person name="Banfield J.F."/>
        </authorList>
    </citation>
    <scope>NUCLEOTIDE SEQUENCE [LARGE SCALE GENOMIC DNA]</scope>
</reference>
<dbReference type="EMBL" id="PFLF01000036">
    <property type="protein sequence ID" value="PIY69309.1"/>
    <property type="molecule type" value="Genomic_DNA"/>
</dbReference>
<keyword evidence="7" id="KW-0133">Cell shape</keyword>
<dbReference type="Gene3D" id="3.30.1490.20">
    <property type="entry name" value="ATP-grasp fold, A domain"/>
    <property type="match status" value="1"/>
</dbReference>
<sequence>MKKITIAFLYNVRHRYPDPYDPRTQLEADFDDPITLKWIIKHFKNCGYNIIPIEADERAYGKLLRNRKRIDIAFNFSEGLFGLDREAQIPAILEILQIPYTGSSPLSQALMLNKAKAKEILIANNIATPPYQLFKNADEKLNGDMVFPLIVKPVSEGSGAGITNDSVVHTQKKLIKQITRIQQTFKRESVLVEPFLTGAEYSISMIGNPPRILPIISPNHALLPKGINPIDSFEVKWIFEEEGGHSEYLRCPAPLSNKVSKKVESLCFATWKALQIRDWCRMDVRCDAKHNPYVLEVNSPPGLLPPEVSTTSYFPLAAKTAGIEYEKLLDLIIQTALKRYKQ</sequence>
<evidence type="ECO:0000256" key="9">
    <source>
        <dbReference type="ARBA" id="ARBA00023316"/>
    </source>
</evidence>
<feature type="domain" description="ATP-grasp" evidence="11">
    <location>
        <begin position="118"/>
        <end position="334"/>
    </location>
</feature>
<evidence type="ECO:0000256" key="8">
    <source>
        <dbReference type="ARBA" id="ARBA00022984"/>
    </source>
</evidence>
<dbReference type="InterPro" id="IPR011095">
    <property type="entry name" value="Dala_Dala_lig_C"/>
</dbReference>
<dbReference type="InterPro" id="IPR011761">
    <property type="entry name" value="ATP-grasp"/>
</dbReference>
<evidence type="ECO:0000256" key="4">
    <source>
        <dbReference type="ARBA" id="ARBA00022598"/>
    </source>
</evidence>
<evidence type="ECO:0000256" key="1">
    <source>
        <dbReference type="ARBA" id="ARBA00004496"/>
    </source>
</evidence>
<evidence type="ECO:0000313" key="12">
    <source>
        <dbReference type="EMBL" id="PIY69309.1"/>
    </source>
</evidence>
<evidence type="ECO:0000256" key="2">
    <source>
        <dbReference type="ARBA" id="ARBA00010871"/>
    </source>
</evidence>
<comment type="subcellular location">
    <subcellularLocation>
        <location evidence="1">Cytoplasm</location>
    </subcellularLocation>
</comment>
<evidence type="ECO:0000256" key="7">
    <source>
        <dbReference type="ARBA" id="ARBA00022960"/>
    </source>
</evidence>
<keyword evidence="4 12" id="KW-0436">Ligase</keyword>
<keyword evidence="5 10" id="KW-0547">Nucleotide-binding</keyword>
<dbReference type="SUPFAM" id="SSF56059">
    <property type="entry name" value="Glutathione synthetase ATP-binding domain-like"/>
    <property type="match status" value="1"/>
</dbReference>
<evidence type="ECO:0000313" key="13">
    <source>
        <dbReference type="Proteomes" id="UP000230108"/>
    </source>
</evidence>
<evidence type="ECO:0000259" key="11">
    <source>
        <dbReference type="PROSITE" id="PS50975"/>
    </source>
</evidence>
<dbReference type="InterPro" id="IPR013815">
    <property type="entry name" value="ATP_grasp_subdomain_1"/>
</dbReference>
<proteinExistence type="inferred from homology"/>
<dbReference type="PROSITE" id="PS00844">
    <property type="entry name" value="DALA_DALA_LIGASE_2"/>
    <property type="match status" value="1"/>
</dbReference>
<dbReference type="AlphaFoldDB" id="A0A2M7QDL1"/>
<evidence type="ECO:0000256" key="5">
    <source>
        <dbReference type="ARBA" id="ARBA00022741"/>
    </source>
</evidence>
<evidence type="ECO:0000256" key="6">
    <source>
        <dbReference type="ARBA" id="ARBA00022840"/>
    </source>
</evidence>
<protein>
    <submittedName>
        <fullName evidence="12">D-alanine--D-alanine ligase</fullName>
    </submittedName>
</protein>
<comment type="similarity">
    <text evidence="2">Belongs to the D-alanine--D-alanine ligase family.</text>
</comment>
<gene>
    <name evidence="12" type="ORF">COY90_01465</name>
</gene>
<dbReference type="GO" id="GO:0005737">
    <property type="term" value="C:cytoplasm"/>
    <property type="evidence" value="ECO:0007669"/>
    <property type="project" value="UniProtKB-SubCell"/>
</dbReference>
<evidence type="ECO:0000256" key="3">
    <source>
        <dbReference type="ARBA" id="ARBA00022490"/>
    </source>
</evidence>
<keyword evidence="9" id="KW-0961">Cell wall biogenesis/degradation</keyword>
<organism evidence="12 13">
    <name type="scientific">Candidatus Roizmanbacteria bacterium CG_4_10_14_0_8_um_filter_39_9</name>
    <dbReference type="NCBI Taxonomy" id="1974829"/>
    <lineage>
        <taxon>Bacteria</taxon>
        <taxon>Candidatus Roizmaniibacteriota</taxon>
    </lineage>
</organism>
<dbReference type="GO" id="GO:0009252">
    <property type="term" value="P:peptidoglycan biosynthetic process"/>
    <property type="evidence" value="ECO:0007669"/>
    <property type="project" value="UniProtKB-KW"/>
</dbReference>
<dbReference type="GO" id="GO:0046872">
    <property type="term" value="F:metal ion binding"/>
    <property type="evidence" value="ECO:0007669"/>
    <property type="project" value="InterPro"/>
</dbReference>
<evidence type="ECO:0000256" key="10">
    <source>
        <dbReference type="PROSITE-ProRule" id="PRU00409"/>
    </source>
</evidence>
<dbReference type="PANTHER" id="PTHR23132:SF23">
    <property type="entry name" value="D-ALANINE--D-ALANINE LIGASE B"/>
    <property type="match status" value="1"/>
</dbReference>
<dbReference type="GO" id="GO:0008360">
    <property type="term" value="P:regulation of cell shape"/>
    <property type="evidence" value="ECO:0007669"/>
    <property type="project" value="UniProtKB-KW"/>
</dbReference>
<dbReference type="GO" id="GO:0005524">
    <property type="term" value="F:ATP binding"/>
    <property type="evidence" value="ECO:0007669"/>
    <property type="project" value="UniProtKB-UniRule"/>
</dbReference>